<comment type="caution">
    <text evidence="3">The sequence shown here is derived from an EMBL/GenBank/DDBJ whole genome shotgun (WGS) entry which is preliminary data.</text>
</comment>
<evidence type="ECO:0000313" key="3">
    <source>
        <dbReference type="EMBL" id="KAF0523992.1"/>
    </source>
</evidence>
<dbReference type="OrthoDB" id="2475211at2759"/>
<dbReference type="Proteomes" id="UP000439903">
    <property type="component" value="Unassembled WGS sequence"/>
</dbReference>
<evidence type="ECO:0000313" key="4">
    <source>
        <dbReference type="Proteomes" id="UP000439903"/>
    </source>
</evidence>
<proteinExistence type="predicted"/>
<keyword evidence="2" id="KW-0812">Transmembrane</keyword>
<dbReference type="EMBL" id="WTPW01000315">
    <property type="protein sequence ID" value="KAF0523992.1"/>
    <property type="molecule type" value="Genomic_DNA"/>
</dbReference>
<keyword evidence="2" id="KW-0472">Membrane</keyword>
<dbReference type="AlphaFoldDB" id="A0A8H4AR40"/>
<name>A0A8H4AR40_GIGMA</name>
<feature type="transmembrane region" description="Helical" evidence="2">
    <location>
        <begin position="195"/>
        <end position="226"/>
    </location>
</feature>
<keyword evidence="2" id="KW-1133">Transmembrane helix</keyword>
<organism evidence="3 4">
    <name type="scientific">Gigaspora margarita</name>
    <dbReference type="NCBI Taxonomy" id="4874"/>
    <lineage>
        <taxon>Eukaryota</taxon>
        <taxon>Fungi</taxon>
        <taxon>Fungi incertae sedis</taxon>
        <taxon>Mucoromycota</taxon>
        <taxon>Glomeromycotina</taxon>
        <taxon>Glomeromycetes</taxon>
        <taxon>Diversisporales</taxon>
        <taxon>Gigasporaceae</taxon>
        <taxon>Gigaspora</taxon>
    </lineage>
</organism>
<sequence length="816" mass="95868">MSDSNSSDNNNNNASDREPTIFDQHRILHDERKYCLIKLNKKVEKWEQLMANSFKRLVISAAICVFSLTLGCYLFYADKDDAKSTLKTISTSVFGAASVGSFVTSLRSLRELFDKKKDDKDAEKFSEYIVKNSKINCPNTLDHSKSSPLLFVKALIKNIHIMMIWRTIWVCLMSCSFVVLSIITIILMFNNTEIYLYHHLTIIVISFSCFCLLETIILIICLTYYIPKLEKMEEDTKKYMSREVNEIDHDKDMLDLLMARYMPILHGKLENKNEDTKNMIEYMKCMYFLFISINAYLKNVPKDETYRYKCRYNDEAIKKALKIMKLLEYDPESKFNIFNLINPINSSNLDDPNFFKNSIEIYLKTKSTKQENRKINNVDSEWKDIKDIINNKPNKPTEGLTIDDVKQLLSPYKDGKKEMNKVEEGDVDEMTKILLDIVIIKRKLDHPISASSPTIIISEDEIEDNNGTKEILAILLKIKIINDSKNEEEIKLEKVLLVLLKIADPDDGLLKQYSIKTVNKNESKKKNNSDDISDSILNDKDNSITTIRMVAILTELINEKNIYVSDYNVKEIVRILLVLIEMKTNKKIEMNDSNISNIKKIGNILLEILIESNISDYDDDYDDLSKENFKLEDKQVKENINNIETKIGRILLEITRRFEEVKNYKEFKELDGHHKHNLNDSLENLRTQVISIKDNAIMKRYFIDKIDLFDKISRGKFTLEKVLLVFLTIIFFINLFLIGLISLEYDREYVRFKLWAKYHKKDIARSKRMKWWARIKSFMLLFRYRVQLKRIYMNPKEKEKIKRLLFGLSMDHSNFV</sequence>
<gene>
    <name evidence="3" type="ORF">F8M41_015181</name>
</gene>
<feature type="transmembrane region" description="Helical" evidence="2">
    <location>
        <begin position="167"/>
        <end position="189"/>
    </location>
</feature>
<reference evidence="3 4" key="1">
    <citation type="journal article" date="2019" name="Environ. Microbiol.">
        <title>At the nexus of three kingdoms: the genome of the mycorrhizal fungus Gigaspora margarita provides insights into plant, endobacterial and fungal interactions.</title>
        <authorList>
            <person name="Venice F."/>
            <person name="Ghignone S."/>
            <person name="Salvioli di Fossalunga A."/>
            <person name="Amselem J."/>
            <person name="Novero M."/>
            <person name="Xianan X."/>
            <person name="Sedzielewska Toro K."/>
            <person name="Morin E."/>
            <person name="Lipzen A."/>
            <person name="Grigoriev I.V."/>
            <person name="Henrissat B."/>
            <person name="Martin F.M."/>
            <person name="Bonfante P."/>
        </authorList>
    </citation>
    <scope>NUCLEOTIDE SEQUENCE [LARGE SCALE GENOMIC DNA]</scope>
    <source>
        <strain evidence="3 4">BEG34</strain>
    </source>
</reference>
<feature type="transmembrane region" description="Helical" evidence="2">
    <location>
        <begin position="722"/>
        <end position="743"/>
    </location>
</feature>
<evidence type="ECO:0000256" key="2">
    <source>
        <dbReference type="SAM" id="Phobius"/>
    </source>
</evidence>
<keyword evidence="1" id="KW-0175">Coiled coil</keyword>
<feature type="transmembrane region" description="Helical" evidence="2">
    <location>
        <begin position="57"/>
        <end position="76"/>
    </location>
</feature>
<accession>A0A8H4AR40</accession>
<feature type="coiled-coil region" evidence="1">
    <location>
        <begin position="614"/>
        <end position="646"/>
    </location>
</feature>
<keyword evidence="4" id="KW-1185">Reference proteome</keyword>
<evidence type="ECO:0000256" key="1">
    <source>
        <dbReference type="SAM" id="Coils"/>
    </source>
</evidence>
<protein>
    <submittedName>
        <fullName evidence="3">Uncharacterized protein</fullName>
    </submittedName>
</protein>